<evidence type="ECO:0000256" key="5">
    <source>
        <dbReference type="ARBA" id="ARBA00093765"/>
    </source>
</evidence>
<evidence type="ECO:0000313" key="8">
    <source>
        <dbReference type="EMBL" id="GEN36190.1"/>
    </source>
</evidence>
<accession>A0A511VB84</accession>
<evidence type="ECO:0000256" key="1">
    <source>
        <dbReference type="ARBA" id="ARBA00004514"/>
    </source>
</evidence>
<comment type="caution">
    <text evidence="8">The sequence shown here is derived from an EMBL/GenBank/DDBJ whole genome shotgun (WGS) entry which is preliminary data.</text>
</comment>
<comment type="subcellular location">
    <subcellularLocation>
        <location evidence="1">Cytoplasm</location>
        <location evidence="1">Cytosol</location>
    </subcellularLocation>
</comment>
<protein>
    <recommendedName>
        <fullName evidence="7">Flagellar protein FliT</fullName>
    </recommendedName>
</protein>
<keyword evidence="2" id="KW-0963">Cytoplasm</keyword>
<dbReference type="Pfam" id="PF05400">
    <property type="entry name" value="FliT"/>
    <property type="match status" value="1"/>
</dbReference>
<name>A0A511VB84_9BACL</name>
<dbReference type="InterPro" id="IPR008622">
    <property type="entry name" value="FliT"/>
</dbReference>
<dbReference type="Gene3D" id="1.20.58.380">
    <property type="entry name" value="Flagellar protein flit"/>
    <property type="match status" value="1"/>
</dbReference>
<dbReference type="RefSeq" id="WP_170230363.1">
    <property type="nucleotide sequence ID" value="NZ_BJXX01000170.1"/>
</dbReference>
<dbReference type="Proteomes" id="UP000321157">
    <property type="component" value="Unassembled WGS sequence"/>
</dbReference>
<evidence type="ECO:0000313" key="9">
    <source>
        <dbReference type="Proteomes" id="UP000321157"/>
    </source>
</evidence>
<evidence type="ECO:0000256" key="2">
    <source>
        <dbReference type="ARBA" id="ARBA00022490"/>
    </source>
</evidence>
<dbReference type="AlphaFoldDB" id="A0A511VB84"/>
<keyword evidence="3" id="KW-1005">Bacterial flagellum biogenesis</keyword>
<evidence type="ECO:0000256" key="6">
    <source>
        <dbReference type="ARBA" id="ARBA00093785"/>
    </source>
</evidence>
<gene>
    <name evidence="8" type="ORF">ADA01nite_36500</name>
</gene>
<comment type="similarity">
    <text evidence="6">Belongs to the bacillales FliT family.</text>
</comment>
<evidence type="ECO:0000256" key="7">
    <source>
        <dbReference type="ARBA" id="ARBA00093797"/>
    </source>
</evidence>
<evidence type="ECO:0000256" key="3">
    <source>
        <dbReference type="ARBA" id="ARBA00022795"/>
    </source>
</evidence>
<sequence length="128" mass="15038">MYSKERLYYLEQFLAYTEELVTALEEERYEELDALLEKRQQVIVAVDALDAAASPQVVQASKPLYLSLLTKIEQQDRQFRELAEKKKQETAYELQKIRASKRLNRSYRNSPYSNEGYYIDQTIGSTKV</sequence>
<keyword evidence="4" id="KW-0143">Chaperone</keyword>
<reference evidence="8 9" key="1">
    <citation type="submission" date="2019-07" db="EMBL/GenBank/DDBJ databases">
        <title>Whole genome shotgun sequence of Aneurinibacillus danicus NBRC 102444.</title>
        <authorList>
            <person name="Hosoyama A."/>
            <person name="Uohara A."/>
            <person name="Ohji S."/>
            <person name="Ichikawa N."/>
        </authorList>
    </citation>
    <scope>NUCLEOTIDE SEQUENCE [LARGE SCALE GENOMIC DNA]</scope>
    <source>
        <strain evidence="8 9">NBRC 102444</strain>
    </source>
</reference>
<comment type="function">
    <text evidence="5">May act as an export chaperone for the filament capping protein FliD.</text>
</comment>
<evidence type="ECO:0000256" key="4">
    <source>
        <dbReference type="ARBA" id="ARBA00023186"/>
    </source>
</evidence>
<dbReference type="EMBL" id="BJXX01000170">
    <property type="protein sequence ID" value="GEN36190.1"/>
    <property type="molecule type" value="Genomic_DNA"/>
</dbReference>
<proteinExistence type="inferred from homology"/>
<keyword evidence="9" id="KW-1185">Reference proteome</keyword>
<organism evidence="8 9">
    <name type="scientific">Aneurinibacillus danicus</name>
    <dbReference type="NCBI Taxonomy" id="267746"/>
    <lineage>
        <taxon>Bacteria</taxon>
        <taxon>Bacillati</taxon>
        <taxon>Bacillota</taxon>
        <taxon>Bacilli</taxon>
        <taxon>Bacillales</taxon>
        <taxon>Paenibacillaceae</taxon>
        <taxon>Aneurinibacillus group</taxon>
        <taxon>Aneurinibacillus</taxon>
    </lineage>
</organism>